<dbReference type="UniPathway" id="UPA00575"/>
<name>A0A7R9QJ17_9ACAR</name>
<dbReference type="EMBL" id="OC894341">
    <property type="protein sequence ID" value="CAD7647402.1"/>
    <property type="molecule type" value="Genomic_DNA"/>
</dbReference>
<evidence type="ECO:0000256" key="2">
    <source>
        <dbReference type="ARBA" id="ARBA00015931"/>
    </source>
</evidence>
<dbReference type="SUPFAM" id="SSF55831">
    <property type="entry name" value="Thymidylate synthase/dCMP hydroxymethylase"/>
    <property type="match status" value="1"/>
</dbReference>
<dbReference type="GO" id="GO:0032259">
    <property type="term" value="P:methylation"/>
    <property type="evidence" value="ECO:0007669"/>
    <property type="project" value="UniProtKB-KW"/>
</dbReference>
<keyword evidence="4" id="KW-0808">Transferase</keyword>
<evidence type="ECO:0000313" key="8">
    <source>
        <dbReference type="Proteomes" id="UP000759131"/>
    </source>
</evidence>
<evidence type="ECO:0000313" key="7">
    <source>
        <dbReference type="EMBL" id="CAD7647402.1"/>
    </source>
</evidence>
<feature type="domain" description="Thymidylate synthase/dCMP hydroxymethylase" evidence="6">
    <location>
        <begin position="28"/>
        <end position="114"/>
    </location>
</feature>
<dbReference type="GO" id="GO:0005739">
    <property type="term" value="C:mitochondrion"/>
    <property type="evidence" value="ECO:0007669"/>
    <property type="project" value="TreeGrafter"/>
</dbReference>
<dbReference type="Gene3D" id="3.30.572.10">
    <property type="entry name" value="Thymidylate synthase/dCMP hydroxymethylase domain"/>
    <property type="match status" value="1"/>
</dbReference>
<evidence type="ECO:0000256" key="1">
    <source>
        <dbReference type="ARBA" id="ARBA00004992"/>
    </source>
</evidence>
<keyword evidence="3" id="KW-0489">Methyltransferase</keyword>
<dbReference type="Proteomes" id="UP000759131">
    <property type="component" value="Unassembled WGS sequence"/>
</dbReference>
<dbReference type="GO" id="GO:0005829">
    <property type="term" value="C:cytosol"/>
    <property type="evidence" value="ECO:0007669"/>
    <property type="project" value="TreeGrafter"/>
</dbReference>
<proteinExistence type="predicted"/>
<evidence type="ECO:0000259" key="6">
    <source>
        <dbReference type="Pfam" id="PF00303"/>
    </source>
</evidence>
<evidence type="ECO:0000256" key="3">
    <source>
        <dbReference type="ARBA" id="ARBA00022603"/>
    </source>
</evidence>
<comment type="pathway">
    <text evidence="1">Pyrimidine metabolism; dTTP biosynthesis.</text>
</comment>
<dbReference type="PANTHER" id="PTHR11548:SF2">
    <property type="entry name" value="THYMIDYLATE SYNTHASE"/>
    <property type="match status" value="1"/>
</dbReference>
<sequence length="122" mass="13821">MSSAMDSYPEDKCSTNGKTGDNDRHDENQYLDLIRHIMTRGHEKSDRTKTGTVSVFGTQSRYCLRNGVIPLLTTKRVFWRGVLEELLWFIRGSTDGKELSKVGVNIWDANGSRSFLDSLGFT</sequence>
<accession>A0A7R9QJ17</accession>
<dbReference type="GO" id="GO:0004799">
    <property type="term" value="F:thymidylate synthase activity"/>
    <property type="evidence" value="ECO:0007669"/>
    <property type="project" value="TreeGrafter"/>
</dbReference>
<dbReference type="InterPro" id="IPR023451">
    <property type="entry name" value="Thymidate_synth/dCMP_Mease_dom"/>
</dbReference>
<keyword evidence="8" id="KW-1185">Reference proteome</keyword>
<dbReference type="EMBL" id="CAJPIZ010039766">
    <property type="protein sequence ID" value="CAG2121481.1"/>
    <property type="molecule type" value="Genomic_DNA"/>
</dbReference>
<evidence type="ECO:0000256" key="4">
    <source>
        <dbReference type="ARBA" id="ARBA00022679"/>
    </source>
</evidence>
<protein>
    <recommendedName>
        <fullName evidence="2">Thymidylate synthase</fullName>
    </recommendedName>
</protein>
<feature type="region of interest" description="Disordered" evidence="5">
    <location>
        <begin position="1"/>
        <end position="26"/>
    </location>
</feature>
<dbReference type="AlphaFoldDB" id="A0A7R9QJ17"/>
<dbReference type="GO" id="GO:0006235">
    <property type="term" value="P:dTTP biosynthetic process"/>
    <property type="evidence" value="ECO:0007669"/>
    <property type="project" value="UniProtKB-UniPathway"/>
</dbReference>
<feature type="non-terminal residue" evidence="7">
    <location>
        <position position="122"/>
    </location>
</feature>
<dbReference type="InterPro" id="IPR045097">
    <property type="entry name" value="Thymidate_synth/dCMP_Mease"/>
</dbReference>
<gene>
    <name evidence="7" type="ORF">OSB1V03_LOCUS21427</name>
</gene>
<dbReference type="PANTHER" id="PTHR11548">
    <property type="entry name" value="THYMIDYLATE SYNTHASE 1"/>
    <property type="match status" value="1"/>
</dbReference>
<dbReference type="OrthoDB" id="766at2759"/>
<dbReference type="GO" id="GO:0006231">
    <property type="term" value="P:dTMP biosynthetic process"/>
    <property type="evidence" value="ECO:0007669"/>
    <property type="project" value="TreeGrafter"/>
</dbReference>
<dbReference type="Pfam" id="PF00303">
    <property type="entry name" value="Thymidylat_synt"/>
    <property type="match status" value="1"/>
</dbReference>
<dbReference type="InterPro" id="IPR036926">
    <property type="entry name" value="Thymidate_synth/dCMP_Mease_sf"/>
</dbReference>
<reference evidence="7" key="1">
    <citation type="submission" date="2020-11" db="EMBL/GenBank/DDBJ databases">
        <authorList>
            <person name="Tran Van P."/>
        </authorList>
    </citation>
    <scope>NUCLEOTIDE SEQUENCE</scope>
</reference>
<organism evidence="7">
    <name type="scientific">Medioppia subpectinata</name>
    <dbReference type="NCBI Taxonomy" id="1979941"/>
    <lineage>
        <taxon>Eukaryota</taxon>
        <taxon>Metazoa</taxon>
        <taxon>Ecdysozoa</taxon>
        <taxon>Arthropoda</taxon>
        <taxon>Chelicerata</taxon>
        <taxon>Arachnida</taxon>
        <taxon>Acari</taxon>
        <taxon>Acariformes</taxon>
        <taxon>Sarcoptiformes</taxon>
        <taxon>Oribatida</taxon>
        <taxon>Brachypylina</taxon>
        <taxon>Oppioidea</taxon>
        <taxon>Oppiidae</taxon>
        <taxon>Medioppia</taxon>
    </lineage>
</organism>
<evidence type="ECO:0000256" key="5">
    <source>
        <dbReference type="SAM" id="MobiDB-lite"/>
    </source>
</evidence>